<organism evidence="2 3">
    <name type="scientific">Saccharobesus litoralis</name>
    <dbReference type="NCBI Taxonomy" id="2172099"/>
    <lineage>
        <taxon>Bacteria</taxon>
        <taxon>Pseudomonadati</taxon>
        <taxon>Pseudomonadota</taxon>
        <taxon>Gammaproteobacteria</taxon>
        <taxon>Alteromonadales</taxon>
        <taxon>Alteromonadaceae</taxon>
        <taxon>Saccharobesus</taxon>
    </lineage>
</organism>
<gene>
    <name evidence="2" type="ORF">C2869_11100</name>
</gene>
<name>A0A2S0VRW8_9ALTE</name>
<sequence>MSFNPEQLISISQQNEYCLATFKSYSIHQWHNWRWLYHASGTLLSVMDLTHPEQLSADYQWAMLAGWQLANNNDNHTQNQAKVLNLGMGLAGFERFFANVKVAVDSVEIDTELVNIARQYFELSPTHPVIIEDAANLVAKLPKPKIPQASHYDLILGDLFANSQVPSCLLKPEFYKDLACLINDNAGYLALNTLVDQQQDLLNIMQAIRQHFAHQVILDINGCKNIVILARQQTFCQQQLKQNFQALTQSVTLAPDTKKALQTSICNAHYL</sequence>
<dbReference type="PANTHER" id="PTHR43317">
    <property type="entry name" value="THERMOSPERMINE SYNTHASE ACAULIS5"/>
    <property type="match status" value="1"/>
</dbReference>
<evidence type="ECO:0008006" key="4">
    <source>
        <dbReference type="Google" id="ProtNLM"/>
    </source>
</evidence>
<dbReference type="AlphaFoldDB" id="A0A2S0VRW8"/>
<dbReference type="EMBL" id="CP026604">
    <property type="protein sequence ID" value="AWB66949.1"/>
    <property type="molecule type" value="Genomic_DNA"/>
</dbReference>
<accession>A0A2S0VRW8</accession>
<proteinExistence type="predicted"/>
<evidence type="ECO:0000256" key="1">
    <source>
        <dbReference type="ARBA" id="ARBA00023115"/>
    </source>
</evidence>
<dbReference type="RefSeq" id="WP_108603005.1">
    <property type="nucleotide sequence ID" value="NZ_CP026604.1"/>
</dbReference>
<evidence type="ECO:0000313" key="2">
    <source>
        <dbReference type="EMBL" id="AWB66949.1"/>
    </source>
</evidence>
<dbReference type="OrthoDB" id="6213303at2"/>
<evidence type="ECO:0000313" key="3">
    <source>
        <dbReference type="Proteomes" id="UP000244441"/>
    </source>
</evidence>
<keyword evidence="3" id="KW-1185">Reference proteome</keyword>
<keyword evidence="1" id="KW-0620">Polyamine biosynthesis</keyword>
<dbReference type="Proteomes" id="UP000244441">
    <property type="component" value="Chromosome"/>
</dbReference>
<reference evidence="2 3" key="1">
    <citation type="submission" date="2018-01" db="EMBL/GenBank/DDBJ databases">
        <title>Genome sequence of a Cantenovulum-like bacteria.</title>
        <authorList>
            <person name="Tan W.R."/>
            <person name="Lau N.-S."/>
            <person name="Go F."/>
            <person name="Amirul A.-A.A."/>
        </authorList>
    </citation>
    <scope>NUCLEOTIDE SEQUENCE [LARGE SCALE GENOMIC DNA]</scope>
    <source>
        <strain evidence="2 3">CCB-QB4</strain>
    </source>
</reference>
<dbReference type="GO" id="GO:0006596">
    <property type="term" value="P:polyamine biosynthetic process"/>
    <property type="evidence" value="ECO:0007669"/>
    <property type="project" value="UniProtKB-KW"/>
</dbReference>
<dbReference type="SUPFAM" id="SSF53335">
    <property type="entry name" value="S-adenosyl-L-methionine-dependent methyltransferases"/>
    <property type="match status" value="1"/>
</dbReference>
<dbReference type="PANTHER" id="PTHR43317:SF1">
    <property type="entry name" value="THERMOSPERMINE SYNTHASE ACAULIS5"/>
    <property type="match status" value="1"/>
</dbReference>
<protein>
    <recommendedName>
        <fullName evidence="4">Spermidine synthase</fullName>
    </recommendedName>
</protein>
<dbReference type="Gene3D" id="3.40.50.150">
    <property type="entry name" value="Vaccinia Virus protein VP39"/>
    <property type="match status" value="1"/>
</dbReference>
<dbReference type="KEGG" id="cate:C2869_11100"/>
<dbReference type="InterPro" id="IPR029063">
    <property type="entry name" value="SAM-dependent_MTases_sf"/>
</dbReference>